<evidence type="ECO:0000256" key="2">
    <source>
        <dbReference type="ARBA" id="ARBA00007299"/>
    </source>
</evidence>
<evidence type="ECO:0000256" key="6">
    <source>
        <dbReference type="SAM" id="MobiDB-lite"/>
    </source>
</evidence>
<proteinExistence type="inferred from homology"/>
<dbReference type="EMBL" id="ADBJ01000038">
    <property type="protein sequence ID" value="EFA78439.1"/>
    <property type="molecule type" value="Genomic_DNA"/>
</dbReference>
<dbReference type="FunCoup" id="D3BKK9">
    <property type="interactions" value="39"/>
</dbReference>
<evidence type="ECO:0000313" key="9">
    <source>
        <dbReference type="Proteomes" id="UP000001396"/>
    </source>
</evidence>
<dbReference type="Pfam" id="PF04042">
    <property type="entry name" value="DNA_pol_E_B"/>
    <property type="match status" value="1"/>
</dbReference>
<dbReference type="AlphaFoldDB" id="D3BKK9"/>
<organism evidence="8 9">
    <name type="scientific">Heterostelium pallidum (strain ATCC 26659 / Pp 5 / PN500)</name>
    <name type="common">Cellular slime mold</name>
    <name type="synonym">Polysphondylium pallidum</name>
    <dbReference type="NCBI Taxonomy" id="670386"/>
    <lineage>
        <taxon>Eukaryota</taxon>
        <taxon>Amoebozoa</taxon>
        <taxon>Evosea</taxon>
        <taxon>Eumycetozoa</taxon>
        <taxon>Dictyostelia</taxon>
        <taxon>Acytosteliales</taxon>
        <taxon>Acytosteliaceae</taxon>
        <taxon>Heterostelium</taxon>
    </lineage>
</organism>
<comment type="caution">
    <text evidence="8">The sequence shown here is derived from an EMBL/GenBank/DDBJ whole genome shotgun (WGS) entry which is preliminary data.</text>
</comment>
<dbReference type="PANTHER" id="PTHR23061:SF12">
    <property type="entry name" value="DNA POLYMERASE ALPHA SUBUNIT B"/>
    <property type="match status" value="1"/>
</dbReference>
<dbReference type="InParanoid" id="D3BKK9"/>
<dbReference type="OMA" id="ECLIMIS"/>
<dbReference type="GeneID" id="31364567"/>
<gene>
    <name evidence="8" type="ORF">PPL_09091</name>
</gene>
<evidence type="ECO:0000256" key="5">
    <source>
        <dbReference type="ARBA" id="ARBA00023242"/>
    </source>
</evidence>
<dbReference type="GO" id="GO:0005658">
    <property type="term" value="C:alpha DNA polymerase:primase complex"/>
    <property type="evidence" value="ECO:0007669"/>
    <property type="project" value="TreeGrafter"/>
</dbReference>
<keyword evidence="5" id="KW-0539">Nucleus</keyword>
<evidence type="ECO:0000313" key="8">
    <source>
        <dbReference type="EMBL" id="EFA78439.1"/>
    </source>
</evidence>
<evidence type="ECO:0000256" key="1">
    <source>
        <dbReference type="ARBA" id="ARBA00004123"/>
    </source>
</evidence>
<dbReference type="GO" id="GO:0003677">
    <property type="term" value="F:DNA binding"/>
    <property type="evidence" value="ECO:0007669"/>
    <property type="project" value="InterPro"/>
</dbReference>
<dbReference type="GO" id="GO:0006270">
    <property type="term" value="P:DNA replication initiation"/>
    <property type="evidence" value="ECO:0007669"/>
    <property type="project" value="TreeGrafter"/>
</dbReference>
<protein>
    <recommendedName>
        <fullName evidence="3">DNA polymerase alpha subunit B</fullName>
    </recommendedName>
</protein>
<sequence length="606" mass="67112">MDMDIDESILSSFKAIGMIDQNDFLKMHNISKETGISAAVLAVEWDIYANEKKLNDPQSFCEHIGKFRTVVKKKATQLKKSSASAAAAQPAASKSSAKSATATTATTKSTTAATTTVSSTTKPTAASVVSQTKTTNDFEFDFGDDNNDTSNNNNDVDLSDFDLKGIPSLLPVKKSVINFNYAARKESSKIVSTYNKELVIDMRSMAPSINLRVIDDIQQSLNSMKYMSDTIVNRSNQLVLDSTQSLKSMVFVDTDGKELIDSKPTATTTTTTATSTSSNSLETVRIAGRVWPCDNGLLSNRFQLLGHTQKGIDSFKFQKETALFSGQLVTVEGENIPGSNFGCSSVYYPKQLDFYKSESLENQEKSVHIMFASGPFSLHHCFDYTPLDDFLKLVEKNQANLVILFGPFIDEGHDMAQFQNDESLLDTLFAKLGALSATQFIVVPSIHDINSEYIFPQPPLPSSRKYNNVQFVSNPSTLLVNNSFTIGLNNTDIVGDIQRKTSRFNLNNKDICKMIIQQQNYYPLHPSEIPIEMANWNLMKFPGFTPNLMLFGSKTHFTENVNDVLCISSGSLVRFNTFSDEQNVIEQSYNNNAPDECLIMISIILS</sequence>
<dbReference type="InterPro" id="IPR016722">
    <property type="entry name" value="DNA_pol_alpha_bsu"/>
</dbReference>
<dbReference type="InterPro" id="IPR007185">
    <property type="entry name" value="DNA_pol_a/d/e_bsu"/>
</dbReference>
<keyword evidence="4" id="KW-0235">DNA replication</keyword>
<feature type="domain" description="DNA polymerase alpha/delta/epsilon subunit B" evidence="7">
    <location>
        <begin position="369"/>
        <end position="557"/>
    </location>
</feature>
<evidence type="ECO:0000259" key="7">
    <source>
        <dbReference type="Pfam" id="PF04042"/>
    </source>
</evidence>
<name>D3BKK9_HETP5</name>
<comment type="similarity">
    <text evidence="2">Belongs to the DNA polymerase alpha subunit B family.</text>
</comment>
<evidence type="ECO:0000256" key="4">
    <source>
        <dbReference type="ARBA" id="ARBA00022705"/>
    </source>
</evidence>
<reference evidence="8 9" key="1">
    <citation type="journal article" date="2011" name="Genome Res.">
        <title>Phylogeny-wide analysis of social amoeba genomes highlights ancient origins for complex intercellular communication.</title>
        <authorList>
            <person name="Heidel A.J."/>
            <person name="Lawal H.M."/>
            <person name="Felder M."/>
            <person name="Schilde C."/>
            <person name="Helps N.R."/>
            <person name="Tunggal B."/>
            <person name="Rivero F."/>
            <person name="John U."/>
            <person name="Schleicher M."/>
            <person name="Eichinger L."/>
            <person name="Platzer M."/>
            <person name="Noegel A.A."/>
            <person name="Schaap P."/>
            <person name="Gloeckner G."/>
        </authorList>
    </citation>
    <scope>NUCLEOTIDE SEQUENCE [LARGE SCALE GENOMIC DNA]</scope>
    <source>
        <strain evidence="9">ATCC 26659 / Pp 5 / PN500</strain>
    </source>
</reference>
<evidence type="ECO:0000256" key="3">
    <source>
        <dbReference type="ARBA" id="ARBA00018596"/>
    </source>
</evidence>
<keyword evidence="9" id="KW-1185">Reference proteome</keyword>
<feature type="region of interest" description="Disordered" evidence="6">
    <location>
        <begin position="82"/>
        <end position="128"/>
    </location>
</feature>
<dbReference type="PANTHER" id="PTHR23061">
    <property type="entry name" value="DNA POLYMERASE 2 ALPHA 70 KDA SUBUNIT"/>
    <property type="match status" value="1"/>
</dbReference>
<dbReference type="RefSeq" id="XP_020430564.1">
    <property type="nucleotide sequence ID" value="XM_020579889.1"/>
</dbReference>
<dbReference type="STRING" id="670386.D3BKK9"/>
<accession>D3BKK9</accession>
<comment type="subcellular location">
    <subcellularLocation>
        <location evidence="1">Nucleus</location>
    </subcellularLocation>
</comment>
<dbReference type="Proteomes" id="UP000001396">
    <property type="component" value="Unassembled WGS sequence"/>
</dbReference>
<dbReference type="Gene3D" id="3.60.21.60">
    <property type="match status" value="1"/>
</dbReference>